<evidence type="ECO:0000313" key="3">
    <source>
        <dbReference type="Proteomes" id="UP000192936"/>
    </source>
</evidence>
<dbReference type="Gene3D" id="3.40.50.300">
    <property type="entry name" value="P-loop containing nucleotide triphosphate hydrolases"/>
    <property type="match status" value="1"/>
</dbReference>
<sequence>MPVQPSPSPSAEAAPRDRAGVLADLRARIRRIEGAGGEGGRTLPFGIDAVDGHLPDGGLPLGCLHAVAAQDPGAGTGFAAALLARLATPRTPALWILRGRDLYAPGLAAYGLTPDRLVAVRAVRPVDALWAMEEALRCSTLSAVLGELEGLDLTASRRLQLAAESSGVTGFLLDVSAGAVASGGRNRLAAGRLVEGRRAEGLSAAVTRWRLDAAPSLDGEEDAVPRPAGGPPGLGKPRWSVALDRCRGGRPGHWTLSWDGEGWRDAGKEDGSGLWQAAGGDSGLWPARHSRGLDSMALDSMALDSMSDNRQGRLSDHRRPAVAR</sequence>
<reference evidence="2 3" key="1">
    <citation type="submission" date="2017-04" db="EMBL/GenBank/DDBJ databases">
        <authorList>
            <person name="Afonso C.L."/>
            <person name="Miller P.J."/>
            <person name="Scott M.A."/>
            <person name="Spackman E."/>
            <person name="Goraichik I."/>
            <person name="Dimitrov K.M."/>
            <person name="Suarez D.L."/>
            <person name="Swayne D.E."/>
        </authorList>
    </citation>
    <scope>NUCLEOTIDE SEQUENCE [LARGE SCALE GENOMIC DNA]</scope>
    <source>
        <strain evidence="2 3">A2P</strain>
    </source>
</reference>
<feature type="compositionally biased region" description="Basic and acidic residues" evidence="1">
    <location>
        <begin position="261"/>
        <end position="271"/>
    </location>
</feature>
<dbReference type="InterPro" id="IPR027417">
    <property type="entry name" value="P-loop_NTPase"/>
</dbReference>
<dbReference type="EMBL" id="FXAK01000007">
    <property type="protein sequence ID" value="SMF84153.1"/>
    <property type="molecule type" value="Genomic_DNA"/>
</dbReference>
<dbReference type="PIRSF" id="PIRSF034285">
    <property type="entry name" value="UCP034285"/>
    <property type="match status" value="1"/>
</dbReference>
<dbReference type="Proteomes" id="UP000192936">
    <property type="component" value="Unassembled WGS sequence"/>
</dbReference>
<feature type="region of interest" description="Disordered" evidence="1">
    <location>
        <begin position="303"/>
        <end position="324"/>
    </location>
</feature>
<accession>A0A1X7HDS3</accession>
<dbReference type="InterPro" id="IPR017026">
    <property type="entry name" value="ImuA"/>
</dbReference>
<name>A0A1X7HDS3_9PROT</name>
<feature type="region of interest" description="Disordered" evidence="1">
    <location>
        <begin position="260"/>
        <end position="281"/>
    </location>
</feature>
<evidence type="ECO:0000256" key="1">
    <source>
        <dbReference type="SAM" id="MobiDB-lite"/>
    </source>
</evidence>
<proteinExistence type="predicted"/>
<dbReference type="SUPFAM" id="SSF52540">
    <property type="entry name" value="P-loop containing nucleoside triphosphate hydrolases"/>
    <property type="match status" value="1"/>
</dbReference>
<feature type="compositionally biased region" description="Basic and acidic residues" evidence="1">
    <location>
        <begin position="310"/>
        <end position="324"/>
    </location>
</feature>
<dbReference type="STRING" id="286727.SAMN02982917_5678"/>
<dbReference type="AlphaFoldDB" id="A0A1X7HDS3"/>
<evidence type="ECO:0000313" key="2">
    <source>
        <dbReference type="EMBL" id="SMF84153.1"/>
    </source>
</evidence>
<organism evidence="2 3">
    <name type="scientific">Azospirillum oryzae</name>
    <dbReference type="NCBI Taxonomy" id="286727"/>
    <lineage>
        <taxon>Bacteria</taxon>
        <taxon>Pseudomonadati</taxon>
        <taxon>Pseudomonadota</taxon>
        <taxon>Alphaproteobacteria</taxon>
        <taxon>Rhodospirillales</taxon>
        <taxon>Azospirillaceae</taxon>
        <taxon>Azospirillum</taxon>
    </lineage>
</organism>
<feature type="region of interest" description="Disordered" evidence="1">
    <location>
        <begin position="217"/>
        <end position="238"/>
    </location>
</feature>
<gene>
    <name evidence="2" type="ORF">SAMN02982917_5678</name>
</gene>
<dbReference type="RefSeq" id="WP_244560888.1">
    <property type="nucleotide sequence ID" value="NZ_FXAK01000007.1"/>
</dbReference>
<protein>
    <submittedName>
        <fullName evidence="2">Protein ImuA</fullName>
    </submittedName>
</protein>